<proteinExistence type="predicted"/>
<feature type="region of interest" description="Disordered" evidence="1">
    <location>
        <begin position="43"/>
        <end position="66"/>
    </location>
</feature>
<sequence>MIRETNRQTSAVAPAGDAVRSRFRHGGRRLAAVEPISLGRLRSPTPVLTSCPVPDGEFTQSTFGDL</sequence>
<keyword evidence="3" id="KW-1185">Reference proteome</keyword>
<dbReference type="Proteomes" id="UP000011632">
    <property type="component" value="Unassembled WGS sequence"/>
</dbReference>
<evidence type="ECO:0000256" key="1">
    <source>
        <dbReference type="SAM" id="MobiDB-lite"/>
    </source>
</evidence>
<accession>L9XUV7</accession>
<dbReference type="PATRIC" id="fig|1227496.3.peg.3367"/>
<dbReference type="AlphaFoldDB" id="L9XUV7"/>
<evidence type="ECO:0000313" key="2">
    <source>
        <dbReference type="EMBL" id="ELY64413.1"/>
    </source>
</evidence>
<organism evidence="2 3">
    <name type="scientific">Natrinema versiforme JCM 10478</name>
    <dbReference type="NCBI Taxonomy" id="1227496"/>
    <lineage>
        <taxon>Archaea</taxon>
        <taxon>Methanobacteriati</taxon>
        <taxon>Methanobacteriota</taxon>
        <taxon>Stenosarchaea group</taxon>
        <taxon>Halobacteria</taxon>
        <taxon>Halobacteriales</taxon>
        <taxon>Natrialbaceae</taxon>
        <taxon>Natrinema</taxon>
    </lineage>
</organism>
<evidence type="ECO:0000313" key="3">
    <source>
        <dbReference type="Proteomes" id="UP000011632"/>
    </source>
</evidence>
<gene>
    <name evidence="2" type="ORF">C489_16709</name>
</gene>
<reference evidence="2 3" key="1">
    <citation type="journal article" date="2014" name="PLoS Genet.">
        <title>Phylogenetically driven sequencing of extremely halophilic archaea reveals strategies for static and dynamic osmo-response.</title>
        <authorList>
            <person name="Becker E.A."/>
            <person name="Seitzer P.M."/>
            <person name="Tritt A."/>
            <person name="Larsen D."/>
            <person name="Krusor M."/>
            <person name="Yao A.I."/>
            <person name="Wu D."/>
            <person name="Madern D."/>
            <person name="Eisen J.A."/>
            <person name="Darling A.E."/>
            <person name="Facciotti M.T."/>
        </authorList>
    </citation>
    <scope>NUCLEOTIDE SEQUENCE [LARGE SCALE GENOMIC DNA]</scope>
    <source>
        <strain evidence="2 3">JCM 10478</strain>
    </source>
</reference>
<protein>
    <submittedName>
        <fullName evidence="2">Uncharacterized protein</fullName>
    </submittedName>
</protein>
<name>L9XUV7_9EURY</name>
<dbReference type="STRING" id="1227496.C489_16709"/>
<dbReference type="EMBL" id="AOID01000051">
    <property type="protein sequence ID" value="ELY64413.1"/>
    <property type="molecule type" value="Genomic_DNA"/>
</dbReference>
<comment type="caution">
    <text evidence="2">The sequence shown here is derived from an EMBL/GenBank/DDBJ whole genome shotgun (WGS) entry which is preliminary data.</text>
</comment>